<evidence type="ECO:0000256" key="1">
    <source>
        <dbReference type="SAM" id="Phobius"/>
    </source>
</evidence>
<keyword evidence="3" id="KW-1185">Reference proteome</keyword>
<comment type="caution">
    <text evidence="2">The sequence shown here is derived from an EMBL/GenBank/DDBJ whole genome shotgun (WGS) entry which is preliminary data.</text>
</comment>
<reference evidence="2 3" key="1">
    <citation type="submission" date="2024-07" db="EMBL/GenBank/DDBJ databases">
        <authorList>
            <person name="Thanompreechachai J."/>
            <person name="Duangmal K."/>
        </authorList>
    </citation>
    <scope>NUCLEOTIDE SEQUENCE [LARGE SCALE GENOMIC DNA]</scope>
    <source>
        <strain evidence="2 3">KCTC 19886</strain>
    </source>
</reference>
<gene>
    <name evidence="2" type="ORF">AB1207_20785</name>
</gene>
<evidence type="ECO:0000313" key="2">
    <source>
        <dbReference type="EMBL" id="MEW9267196.1"/>
    </source>
</evidence>
<keyword evidence="1" id="KW-1133">Transmembrane helix</keyword>
<proteinExistence type="predicted"/>
<name>A0ABV3PC54_9ACTN</name>
<evidence type="ECO:0008006" key="4">
    <source>
        <dbReference type="Google" id="ProtNLM"/>
    </source>
</evidence>
<keyword evidence="1" id="KW-0812">Transmembrane</keyword>
<feature type="transmembrane region" description="Helical" evidence="1">
    <location>
        <begin position="7"/>
        <end position="28"/>
    </location>
</feature>
<organism evidence="2 3">
    <name type="scientific">Kineococcus endophyticus</name>
    <dbReference type="NCBI Taxonomy" id="1181883"/>
    <lineage>
        <taxon>Bacteria</taxon>
        <taxon>Bacillati</taxon>
        <taxon>Actinomycetota</taxon>
        <taxon>Actinomycetes</taxon>
        <taxon>Kineosporiales</taxon>
        <taxon>Kineosporiaceae</taxon>
        <taxon>Kineococcus</taxon>
    </lineage>
</organism>
<sequence>MTWTKGPWSWVLAGIWLVFSVVALAILVDDHTPGGVIIGGVVLAGSLYGAARALASHVRLGQTELVYVGYARTHRVPWTDVAAVELAALDSASSLDTVSLALRRMDGTEIVMSAVAGFAFSGDNRRVERLCRECEQRVREAGGSS</sequence>
<evidence type="ECO:0000313" key="3">
    <source>
        <dbReference type="Proteomes" id="UP001555826"/>
    </source>
</evidence>
<keyword evidence="1" id="KW-0472">Membrane</keyword>
<protein>
    <recommendedName>
        <fullName evidence="4">PH (Pleckstrin Homology) domain-containing protein</fullName>
    </recommendedName>
</protein>
<dbReference type="EMBL" id="JBFNQN010000016">
    <property type="protein sequence ID" value="MEW9267196.1"/>
    <property type="molecule type" value="Genomic_DNA"/>
</dbReference>
<accession>A0ABV3PC54</accession>
<feature type="transmembrane region" description="Helical" evidence="1">
    <location>
        <begin position="34"/>
        <end position="55"/>
    </location>
</feature>
<dbReference type="RefSeq" id="WP_367640434.1">
    <property type="nucleotide sequence ID" value="NZ_JBFNQN010000016.1"/>
</dbReference>
<dbReference type="Proteomes" id="UP001555826">
    <property type="component" value="Unassembled WGS sequence"/>
</dbReference>